<dbReference type="InterPro" id="IPR000835">
    <property type="entry name" value="HTH_MarR-typ"/>
</dbReference>
<accession>A0A4R1NEX4</accession>
<comment type="caution">
    <text evidence="4">The sequence shown here is derived from an EMBL/GenBank/DDBJ whole genome shotgun (WGS) entry which is preliminary data.</text>
</comment>
<dbReference type="Gene3D" id="3.40.630.30">
    <property type="match status" value="1"/>
</dbReference>
<name>A0A4R1NEX4_9GAMM</name>
<dbReference type="RefSeq" id="WP_132925024.1">
    <property type="nucleotide sequence ID" value="NZ_SJOI01000001.1"/>
</dbReference>
<feature type="domain" description="N-acetyltransferase" evidence="3">
    <location>
        <begin position="157"/>
        <end position="310"/>
    </location>
</feature>
<gene>
    <name evidence="4" type="ORF">EZJ58_4217</name>
</gene>
<dbReference type="SMART" id="SM00347">
    <property type="entry name" value="HTH_MARR"/>
    <property type="match status" value="1"/>
</dbReference>
<proteinExistence type="predicted"/>
<dbReference type="GO" id="GO:0003700">
    <property type="term" value="F:DNA-binding transcription factor activity"/>
    <property type="evidence" value="ECO:0007669"/>
    <property type="project" value="InterPro"/>
</dbReference>
<dbReference type="InterPro" id="IPR016181">
    <property type="entry name" value="Acyl_CoA_acyltransferase"/>
</dbReference>
<evidence type="ECO:0000259" key="2">
    <source>
        <dbReference type="PROSITE" id="PS50995"/>
    </source>
</evidence>
<keyword evidence="1 4" id="KW-0808">Transferase</keyword>
<dbReference type="EMBL" id="SJOI01000001">
    <property type="protein sequence ID" value="TCL05993.1"/>
    <property type="molecule type" value="Genomic_DNA"/>
</dbReference>
<evidence type="ECO:0000259" key="3">
    <source>
        <dbReference type="PROSITE" id="PS51186"/>
    </source>
</evidence>
<dbReference type="SUPFAM" id="SSF46785">
    <property type="entry name" value="Winged helix' DNA-binding domain"/>
    <property type="match status" value="1"/>
</dbReference>
<dbReference type="InterPro" id="IPR050769">
    <property type="entry name" value="NAT_camello-type"/>
</dbReference>
<dbReference type="PROSITE" id="PS51186">
    <property type="entry name" value="GNAT"/>
    <property type="match status" value="1"/>
</dbReference>
<dbReference type="InterPro" id="IPR036388">
    <property type="entry name" value="WH-like_DNA-bd_sf"/>
</dbReference>
<protein>
    <submittedName>
        <fullName evidence="4">MarR family transcriptional regulator with acetyltransferase activity</fullName>
    </submittedName>
</protein>
<dbReference type="Proteomes" id="UP000294555">
    <property type="component" value="Unassembled WGS sequence"/>
</dbReference>
<dbReference type="Gene3D" id="1.10.10.10">
    <property type="entry name" value="Winged helix-like DNA-binding domain superfamily/Winged helix DNA-binding domain"/>
    <property type="match status" value="1"/>
</dbReference>
<dbReference type="PROSITE" id="PS50995">
    <property type="entry name" value="HTH_MARR_2"/>
    <property type="match status" value="1"/>
</dbReference>
<dbReference type="Pfam" id="PF12802">
    <property type="entry name" value="MarR_2"/>
    <property type="match status" value="1"/>
</dbReference>
<dbReference type="GO" id="GO:0008080">
    <property type="term" value="F:N-acetyltransferase activity"/>
    <property type="evidence" value="ECO:0007669"/>
    <property type="project" value="InterPro"/>
</dbReference>
<evidence type="ECO:0000313" key="5">
    <source>
        <dbReference type="Proteomes" id="UP000294555"/>
    </source>
</evidence>
<keyword evidence="5" id="KW-1185">Reference proteome</keyword>
<feature type="domain" description="HTH marR-type" evidence="2">
    <location>
        <begin position="1"/>
        <end position="144"/>
    </location>
</feature>
<dbReference type="PANTHER" id="PTHR13947:SF37">
    <property type="entry name" value="LD18367P"/>
    <property type="match status" value="1"/>
</dbReference>
<dbReference type="AlphaFoldDB" id="A0A4R1NEX4"/>
<organism evidence="4 5">
    <name type="scientific">Sodalis ligni</name>
    <dbReference type="NCBI Taxonomy" id="2697027"/>
    <lineage>
        <taxon>Bacteria</taxon>
        <taxon>Pseudomonadati</taxon>
        <taxon>Pseudomonadota</taxon>
        <taxon>Gammaproteobacteria</taxon>
        <taxon>Enterobacterales</taxon>
        <taxon>Bruguierivoracaceae</taxon>
        <taxon>Sodalis</taxon>
    </lineage>
</organism>
<evidence type="ECO:0000313" key="4">
    <source>
        <dbReference type="EMBL" id="TCL05993.1"/>
    </source>
</evidence>
<dbReference type="SUPFAM" id="SSF55729">
    <property type="entry name" value="Acyl-CoA N-acyltransferases (Nat)"/>
    <property type="match status" value="1"/>
</dbReference>
<dbReference type="PANTHER" id="PTHR13947">
    <property type="entry name" value="GNAT FAMILY N-ACETYLTRANSFERASE"/>
    <property type="match status" value="1"/>
</dbReference>
<reference evidence="4 5" key="1">
    <citation type="submission" date="2019-02" db="EMBL/GenBank/DDBJ databases">
        <title>Investigation of anaerobic lignin degradation for improved lignocellulosic biofuels.</title>
        <authorList>
            <person name="Deangelis K."/>
        </authorList>
    </citation>
    <scope>NUCLEOTIDE SEQUENCE [LARGE SCALE GENOMIC DNA]</scope>
    <source>
        <strain evidence="4 5">159R</strain>
    </source>
</reference>
<sequence length="320" mass="34477">MPATHLDAVRAASRRLVREFGFMHPTLAGSDLSPSSVHALVEIGNRGSMTAAELCDVLLLEKSSVSRMLRKFIAAGQLCADASPRDGRSKTLALTPKGRETLAAIDAYARAQVAGALEKLPADVHGKVLYGLSTYAGALEAYRRRSVAPVSAVSINSGYRPGAIGRTVDMHARYYSRTVGFGAFFESKVAAGMADFVSRLEHPRNEIWLALEEGNVIGAIAIDGEDLAAGRAHLRWFIVDDGRRGGGVGKQLLAAALAFCDETGFAETELWTFSGLDAARRLYEAAGFVLDREFTGSQWGKEMTEQCFIRPGRNNAPNEP</sequence>
<evidence type="ECO:0000256" key="1">
    <source>
        <dbReference type="ARBA" id="ARBA00022679"/>
    </source>
</evidence>
<dbReference type="InterPro" id="IPR036390">
    <property type="entry name" value="WH_DNA-bd_sf"/>
</dbReference>
<dbReference type="Pfam" id="PF00583">
    <property type="entry name" value="Acetyltransf_1"/>
    <property type="match status" value="1"/>
</dbReference>
<dbReference type="OrthoDB" id="273614at2"/>
<dbReference type="InterPro" id="IPR000182">
    <property type="entry name" value="GNAT_dom"/>
</dbReference>